<reference evidence="2" key="2">
    <citation type="submission" date="2015-06" db="UniProtKB">
        <authorList>
            <consortium name="EnsemblMetazoa"/>
        </authorList>
    </citation>
    <scope>IDENTIFICATION</scope>
</reference>
<keyword evidence="3" id="KW-1185">Reference proteome</keyword>
<dbReference type="EnsemblMetazoa" id="MESCA003106-RA">
    <property type="protein sequence ID" value="MESCA003106-PA"/>
    <property type="gene ID" value="MESCA003106"/>
</dbReference>
<dbReference type="HOGENOM" id="CLU_199272_0_0_1"/>
<name>T1GI39_MEGSC</name>
<evidence type="ECO:0000256" key="1">
    <source>
        <dbReference type="SAM" id="Phobius"/>
    </source>
</evidence>
<evidence type="ECO:0000313" key="3">
    <source>
        <dbReference type="Proteomes" id="UP000015102"/>
    </source>
</evidence>
<keyword evidence="1" id="KW-0812">Transmembrane</keyword>
<protein>
    <submittedName>
        <fullName evidence="2">Uncharacterized protein</fullName>
    </submittedName>
</protein>
<accession>T1GI39</accession>
<dbReference type="EMBL" id="CAQQ02391589">
    <property type="status" value="NOT_ANNOTATED_CDS"/>
    <property type="molecule type" value="Genomic_DNA"/>
</dbReference>
<dbReference type="Proteomes" id="UP000015102">
    <property type="component" value="Unassembled WGS sequence"/>
</dbReference>
<dbReference type="OMA" id="VTIVMIP"/>
<keyword evidence="1" id="KW-0472">Membrane</keyword>
<dbReference type="AlphaFoldDB" id="T1GI39"/>
<evidence type="ECO:0000313" key="2">
    <source>
        <dbReference type="EnsemblMetazoa" id="MESCA003106-PA"/>
    </source>
</evidence>
<sequence>MKPNQQSFLKRNLVTIVVVPGLLLAHYGWWKLQYNDKLVSEEERIDMPIFDAAKKVWNKLSKADVKTSAE</sequence>
<reference evidence="3" key="1">
    <citation type="submission" date="2013-02" db="EMBL/GenBank/DDBJ databases">
        <authorList>
            <person name="Hughes D."/>
        </authorList>
    </citation>
    <scope>NUCLEOTIDE SEQUENCE</scope>
    <source>
        <strain>Durham</strain>
        <strain evidence="3">NC isolate 2 -- Noor lab</strain>
    </source>
</reference>
<feature type="transmembrane region" description="Helical" evidence="1">
    <location>
        <begin position="12"/>
        <end position="30"/>
    </location>
</feature>
<keyword evidence="1" id="KW-1133">Transmembrane helix</keyword>
<organism evidence="2 3">
    <name type="scientific">Megaselia scalaris</name>
    <name type="common">Humpbacked fly</name>
    <name type="synonym">Phora scalaris</name>
    <dbReference type="NCBI Taxonomy" id="36166"/>
    <lineage>
        <taxon>Eukaryota</taxon>
        <taxon>Metazoa</taxon>
        <taxon>Ecdysozoa</taxon>
        <taxon>Arthropoda</taxon>
        <taxon>Hexapoda</taxon>
        <taxon>Insecta</taxon>
        <taxon>Pterygota</taxon>
        <taxon>Neoptera</taxon>
        <taxon>Endopterygota</taxon>
        <taxon>Diptera</taxon>
        <taxon>Brachycera</taxon>
        <taxon>Muscomorpha</taxon>
        <taxon>Platypezoidea</taxon>
        <taxon>Phoridae</taxon>
        <taxon>Megaseliini</taxon>
        <taxon>Megaselia</taxon>
    </lineage>
</organism>
<proteinExistence type="predicted"/>